<keyword evidence="5" id="KW-1185">Reference proteome</keyword>
<dbReference type="AlphaFoldDB" id="A0A6A5QHU7"/>
<keyword evidence="2" id="KW-0472">Membrane</keyword>
<dbReference type="EMBL" id="ML979137">
    <property type="protein sequence ID" value="KAF1914390.1"/>
    <property type="molecule type" value="Genomic_DNA"/>
</dbReference>
<feature type="transmembrane region" description="Helical" evidence="2">
    <location>
        <begin position="88"/>
        <end position="111"/>
    </location>
</feature>
<evidence type="ECO:0000313" key="5">
    <source>
        <dbReference type="Proteomes" id="UP000800096"/>
    </source>
</evidence>
<reference evidence="4" key="1">
    <citation type="journal article" date="2020" name="Stud. Mycol.">
        <title>101 Dothideomycetes genomes: a test case for predicting lifestyles and emergence of pathogens.</title>
        <authorList>
            <person name="Haridas S."/>
            <person name="Albert R."/>
            <person name="Binder M."/>
            <person name="Bloem J."/>
            <person name="Labutti K."/>
            <person name="Salamov A."/>
            <person name="Andreopoulos B."/>
            <person name="Baker S."/>
            <person name="Barry K."/>
            <person name="Bills G."/>
            <person name="Bluhm B."/>
            <person name="Cannon C."/>
            <person name="Castanera R."/>
            <person name="Culley D."/>
            <person name="Daum C."/>
            <person name="Ezra D."/>
            <person name="Gonzalez J."/>
            <person name="Henrissat B."/>
            <person name="Kuo A."/>
            <person name="Liang C."/>
            <person name="Lipzen A."/>
            <person name="Lutzoni F."/>
            <person name="Magnuson J."/>
            <person name="Mondo S."/>
            <person name="Nolan M."/>
            <person name="Ohm R."/>
            <person name="Pangilinan J."/>
            <person name="Park H.-J."/>
            <person name="Ramirez L."/>
            <person name="Alfaro M."/>
            <person name="Sun H."/>
            <person name="Tritt A."/>
            <person name="Yoshinaga Y."/>
            <person name="Zwiers L.-H."/>
            <person name="Turgeon B."/>
            <person name="Goodwin S."/>
            <person name="Spatafora J."/>
            <person name="Crous P."/>
            <person name="Grigoriev I."/>
        </authorList>
    </citation>
    <scope>NUCLEOTIDE SEQUENCE</scope>
    <source>
        <strain evidence="4">HMLAC05119</strain>
    </source>
</reference>
<protein>
    <recommendedName>
        <fullName evidence="3">Rhodopsin domain-containing protein</fullName>
    </recommendedName>
</protein>
<evidence type="ECO:0000259" key="3">
    <source>
        <dbReference type="Pfam" id="PF20684"/>
    </source>
</evidence>
<feature type="transmembrane region" description="Helical" evidence="2">
    <location>
        <begin position="48"/>
        <end position="67"/>
    </location>
</feature>
<feature type="region of interest" description="Disordered" evidence="1">
    <location>
        <begin position="337"/>
        <end position="362"/>
    </location>
</feature>
<dbReference type="Proteomes" id="UP000800096">
    <property type="component" value="Unassembled WGS sequence"/>
</dbReference>
<accession>A0A6A5QHU7</accession>
<evidence type="ECO:0000313" key="4">
    <source>
        <dbReference type="EMBL" id="KAF1914390.1"/>
    </source>
</evidence>
<organism evidence="4 5">
    <name type="scientific">Ampelomyces quisqualis</name>
    <name type="common">Powdery mildew agent</name>
    <dbReference type="NCBI Taxonomy" id="50730"/>
    <lineage>
        <taxon>Eukaryota</taxon>
        <taxon>Fungi</taxon>
        <taxon>Dikarya</taxon>
        <taxon>Ascomycota</taxon>
        <taxon>Pezizomycotina</taxon>
        <taxon>Dothideomycetes</taxon>
        <taxon>Pleosporomycetidae</taxon>
        <taxon>Pleosporales</taxon>
        <taxon>Pleosporineae</taxon>
        <taxon>Phaeosphaeriaceae</taxon>
        <taxon>Ampelomyces</taxon>
    </lineage>
</organism>
<evidence type="ECO:0000256" key="2">
    <source>
        <dbReference type="SAM" id="Phobius"/>
    </source>
</evidence>
<proteinExistence type="predicted"/>
<name>A0A6A5QHU7_AMPQU</name>
<dbReference type="PANTHER" id="PTHR39614">
    <property type="entry name" value="INTEGRAL MEMBRANE PROTEIN"/>
    <property type="match status" value="1"/>
</dbReference>
<feature type="transmembrane region" description="Helical" evidence="2">
    <location>
        <begin position="123"/>
        <end position="145"/>
    </location>
</feature>
<dbReference type="InterPro" id="IPR049326">
    <property type="entry name" value="Rhodopsin_dom_fungi"/>
</dbReference>
<keyword evidence="2" id="KW-1133">Transmembrane helix</keyword>
<feature type="transmembrane region" description="Helical" evidence="2">
    <location>
        <begin position="166"/>
        <end position="189"/>
    </location>
</feature>
<sequence length="400" mass="44269">MPFSRSFICFLLLYSADKTLQVLCTAVRITSHWRSRRLRHLALSDDAIIVAASLCGLGATIVITTAVDSGLGKRDCLLSSSDIDQIQIKVFVSTILFVFALSISKCSMILFLHRAAKTLIQRVGIILVGVIVLTWTLAVMTGIVFECEMPRPWDIWAGRCIPMVPFWITATVVDIIVDVALIALASHTVWSLQLGYRQKTLATLIFCLRILLIVASVLRLIYLQSAFTSIDDATFKYIPYAIITQSQATICVVLSCTLTIQPLVNILHAARCTPSPKPRHHSEHWSGTTIGGKRYESYESLGSKSHLVQEPLHAIQRAMFTPTSNAASHEDIILPEISLPQKRSAKAPPRPPPPSDAERPDLSMFHKITCLREPPVVTKVDTRTWETVGMKKNVAESGSI</sequence>
<feature type="transmembrane region" description="Helical" evidence="2">
    <location>
        <begin position="201"/>
        <end position="222"/>
    </location>
</feature>
<feature type="domain" description="Rhodopsin" evidence="3">
    <location>
        <begin position="35"/>
        <end position="264"/>
    </location>
</feature>
<dbReference type="OrthoDB" id="3897607at2759"/>
<keyword evidence="2" id="KW-0812">Transmembrane</keyword>
<evidence type="ECO:0000256" key="1">
    <source>
        <dbReference type="SAM" id="MobiDB-lite"/>
    </source>
</evidence>
<gene>
    <name evidence="4" type="ORF">BDU57DRAFT_578545</name>
</gene>
<dbReference type="PANTHER" id="PTHR39614:SF2">
    <property type="entry name" value="INTEGRAL MEMBRANE PROTEIN"/>
    <property type="match status" value="1"/>
</dbReference>
<dbReference type="Pfam" id="PF20684">
    <property type="entry name" value="Fung_rhodopsin"/>
    <property type="match status" value="1"/>
</dbReference>